<feature type="transmembrane region" description="Helical" evidence="7">
    <location>
        <begin position="119"/>
        <end position="137"/>
    </location>
</feature>
<evidence type="ECO:0000313" key="9">
    <source>
        <dbReference type="EMBL" id="SUU85360.1"/>
    </source>
</evidence>
<feature type="transmembrane region" description="Helical" evidence="7">
    <location>
        <begin position="32"/>
        <end position="52"/>
    </location>
</feature>
<dbReference type="AlphaFoldDB" id="A0A380W8R2"/>
<keyword evidence="7" id="KW-0997">Cell inner membrane</keyword>
<keyword evidence="6 7" id="KW-0472">Membrane</keyword>
<evidence type="ECO:0000259" key="8">
    <source>
        <dbReference type="Pfam" id="PF02308"/>
    </source>
</evidence>
<sequence length="151" mass="15653">MMEWSEILLRLGVATLACGAIGLNRDLHGKPIGLRTLGLVGLATAVVVIFAMPQGPDPAHMTDAVSRVVQGILTGIGFLGAGVIVHAEAQHKVRGLTSAACVWFAACIGVICGAGQWRLVAVGLAIAFLLLIFGGPLERLLRRLVTPGDPA</sequence>
<evidence type="ECO:0000256" key="1">
    <source>
        <dbReference type="ARBA" id="ARBA00004651"/>
    </source>
</evidence>
<proteinExistence type="inferred from homology"/>
<dbReference type="InterPro" id="IPR003416">
    <property type="entry name" value="MgtC/SapB/SrpB/YhiD_fam"/>
</dbReference>
<feature type="transmembrane region" description="Helical" evidence="7">
    <location>
        <begin position="93"/>
        <end position="112"/>
    </location>
</feature>
<dbReference type="EMBL" id="UIGB01000001">
    <property type="protein sequence ID" value="SUU85360.1"/>
    <property type="molecule type" value="Genomic_DNA"/>
</dbReference>
<dbReference type="PANTHER" id="PTHR33778:SF1">
    <property type="entry name" value="MAGNESIUM TRANSPORTER YHID-RELATED"/>
    <property type="match status" value="1"/>
</dbReference>
<comment type="subcellular location">
    <subcellularLocation>
        <location evidence="7">Cell inner membrane</location>
        <topology evidence="7">Multi-pass membrane protein</topology>
    </subcellularLocation>
    <subcellularLocation>
        <location evidence="1">Cell membrane</location>
        <topology evidence="1">Multi-pass membrane protein</topology>
    </subcellularLocation>
</comment>
<dbReference type="InterPro" id="IPR049177">
    <property type="entry name" value="MgtC_SapB_SrpB_YhiD_N"/>
</dbReference>
<keyword evidence="5 7" id="KW-1133">Transmembrane helix</keyword>
<evidence type="ECO:0000256" key="7">
    <source>
        <dbReference type="RuleBase" id="RU365041"/>
    </source>
</evidence>
<feature type="domain" description="MgtC/SapB/SrpB/YhiD N-terminal" evidence="8">
    <location>
        <begin position="11"/>
        <end position="139"/>
    </location>
</feature>
<dbReference type="GO" id="GO:0005886">
    <property type="term" value="C:plasma membrane"/>
    <property type="evidence" value="ECO:0007669"/>
    <property type="project" value="UniProtKB-SubCell"/>
</dbReference>
<feature type="transmembrane region" description="Helical" evidence="7">
    <location>
        <begin position="64"/>
        <end position="87"/>
    </location>
</feature>
<dbReference type="Pfam" id="PF02308">
    <property type="entry name" value="MgtC"/>
    <property type="match status" value="1"/>
</dbReference>
<accession>A0A380W8R2</accession>
<dbReference type="Proteomes" id="UP000254343">
    <property type="component" value="Unassembled WGS sequence"/>
</dbReference>
<keyword evidence="4 7" id="KW-0812">Transmembrane</keyword>
<evidence type="ECO:0000256" key="6">
    <source>
        <dbReference type="ARBA" id="ARBA00023136"/>
    </source>
</evidence>
<evidence type="ECO:0000313" key="10">
    <source>
        <dbReference type="Proteomes" id="UP000254343"/>
    </source>
</evidence>
<reference evidence="9 10" key="1">
    <citation type="submission" date="2018-06" db="EMBL/GenBank/DDBJ databases">
        <authorList>
            <consortium name="Pathogen Informatics"/>
            <person name="Doyle S."/>
        </authorList>
    </citation>
    <scope>NUCLEOTIDE SEQUENCE [LARGE SCALE GENOMIC DNA]</scope>
    <source>
        <strain evidence="9 10">NCTC12722</strain>
    </source>
</reference>
<organism evidence="9 10">
    <name type="scientific">Afipia felis</name>
    <name type="common">Cat scratch disease bacillus</name>
    <dbReference type="NCBI Taxonomy" id="1035"/>
    <lineage>
        <taxon>Bacteria</taxon>
        <taxon>Pseudomonadati</taxon>
        <taxon>Pseudomonadota</taxon>
        <taxon>Alphaproteobacteria</taxon>
        <taxon>Hyphomicrobiales</taxon>
        <taxon>Nitrobacteraceae</taxon>
        <taxon>Afipia</taxon>
    </lineage>
</organism>
<evidence type="ECO:0000256" key="4">
    <source>
        <dbReference type="ARBA" id="ARBA00022692"/>
    </source>
</evidence>
<dbReference type="PANTHER" id="PTHR33778">
    <property type="entry name" value="PROTEIN MGTC"/>
    <property type="match status" value="1"/>
</dbReference>
<gene>
    <name evidence="9" type="primary">sapB_2</name>
    <name evidence="9" type="ORF">NCTC12722_02572</name>
</gene>
<protein>
    <recommendedName>
        <fullName evidence="7">Protein MgtC</fullName>
    </recommendedName>
</protein>
<dbReference type="OrthoDB" id="9811198at2"/>
<evidence type="ECO:0000256" key="5">
    <source>
        <dbReference type="ARBA" id="ARBA00022989"/>
    </source>
</evidence>
<dbReference type="RefSeq" id="WP_002716186.1">
    <property type="nucleotide sequence ID" value="NZ_UFSI01000001.1"/>
</dbReference>
<evidence type="ECO:0000256" key="2">
    <source>
        <dbReference type="ARBA" id="ARBA00009298"/>
    </source>
</evidence>
<evidence type="ECO:0000256" key="3">
    <source>
        <dbReference type="ARBA" id="ARBA00022475"/>
    </source>
</evidence>
<keyword evidence="3" id="KW-1003">Cell membrane</keyword>
<name>A0A380W8R2_AFIFE</name>
<comment type="similarity">
    <text evidence="2 7">Belongs to the MgtC/SapB family.</text>
</comment>
<dbReference type="PRINTS" id="PR01837">
    <property type="entry name" value="MGTCSAPBPROT"/>
</dbReference>